<dbReference type="Proteomes" id="UP001596391">
    <property type="component" value="Unassembled WGS sequence"/>
</dbReference>
<feature type="compositionally biased region" description="Basic and acidic residues" evidence="1">
    <location>
        <begin position="110"/>
        <end position="138"/>
    </location>
</feature>
<keyword evidence="2" id="KW-0732">Signal</keyword>
<evidence type="ECO:0000313" key="4">
    <source>
        <dbReference type="Proteomes" id="UP001596391"/>
    </source>
</evidence>
<sequence>MLARTLAPILCLFALTASAQSSLTADEIMHRVAVNQDAAQTARTHFVYTQHTLARSLKGKSVRCEEITDYRITPGTKGSDRQLLALNGRVLYKGKYISYDSLKGPAGIEPPKDDGKDDESLRGAREAMKKADEDTDTDRSLVENMRDNFTGKKESKDGITPELFPLASKQQKQLRFRLIGREQRNGHDTFHLTFEPADKEDYGWKGDAWIDATAFQPVVLRTELSRKLPFAIRGIMGIDIPGLGFTITYAPQPSATDPKAVWFPETFGTEFRIKIFHFFNRQIVLSTTNRNFAMTHTGARIVEVDGAQIDQKVPSNDEKHP</sequence>
<protein>
    <recommendedName>
        <fullName evidence="5">Outer membrane lipoprotein-sorting protein</fullName>
    </recommendedName>
</protein>
<evidence type="ECO:0000256" key="1">
    <source>
        <dbReference type="SAM" id="MobiDB-lite"/>
    </source>
</evidence>
<comment type="caution">
    <text evidence="3">The sequence shown here is derived from an EMBL/GenBank/DDBJ whole genome shotgun (WGS) entry which is preliminary data.</text>
</comment>
<dbReference type="RefSeq" id="WP_263371425.1">
    <property type="nucleotide sequence ID" value="NZ_JAGSYD010000003.1"/>
</dbReference>
<name>A0ABW1Z8I6_9BACT</name>
<gene>
    <name evidence="3" type="ORF">ACFQBQ_05345</name>
</gene>
<proteinExistence type="predicted"/>
<dbReference type="EMBL" id="JBHSWI010000001">
    <property type="protein sequence ID" value="MFC6645026.1"/>
    <property type="molecule type" value="Genomic_DNA"/>
</dbReference>
<feature type="region of interest" description="Disordered" evidence="1">
    <location>
        <begin position="103"/>
        <end position="138"/>
    </location>
</feature>
<feature type="chain" id="PRO_5047265310" description="Outer membrane lipoprotein-sorting protein" evidence="2">
    <location>
        <begin position="20"/>
        <end position="321"/>
    </location>
</feature>
<evidence type="ECO:0000313" key="3">
    <source>
        <dbReference type="EMBL" id="MFC6645026.1"/>
    </source>
</evidence>
<accession>A0ABW1Z8I6</accession>
<evidence type="ECO:0008006" key="5">
    <source>
        <dbReference type="Google" id="ProtNLM"/>
    </source>
</evidence>
<feature type="signal peptide" evidence="2">
    <location>
        <begin position="1"/>
        <end position="19"/>
    </location>
</feature>
<keyword evidence="4" id="KW-1185">Reference proteome</keyword>
<organism evidence="3 4">
    <name type="scientific">Granulicella cerasi</name>
    <dbReference type="NCBI Taxonomy" id="741063"/>
    <lineage>
        <taxon>Bacteria</taxon>
        <taxon>Pseudomonadati</taxon>
        <taxon>Acidobacteriota</taxon>
        <taxon>Terriglobia</taxon>
        <taxon>Terriglobales</taxon>
        <taxon>Acidobacteriaceae</taxon>
        <taxon>Granulicella</taxon>
    </lineage>
</organism>
<evidence type="ECO:0000256" key="2">
    <source>
        <dbReference type="SAM" id="SignalP"/>
    </source>
</evidence>
<reference evidence="4" key="1">
    <citation type="journal article" date="2019" name="Int. J. Syst. Evol. Microbiol.">
        <title>The Global Catalogue of Microorganisms (GCM) 10K type strain sequencing project: providing services to taxonomists for standard genome sequencing and annotation.</title>
        <authorList>
            <consortium name="The Broad Institute Genomics Platform"/>
            <consortium name="The Broad Institute Genome Sequencing Center for Infectious Disease"/>
            <person name="Wu L."/>
            <person name="Ma J."/>
        </authorList>
    </citation>
    <scope>NUCLEOTIDE SEQUENCE [LARGE SCALE GENOMIC DNA]</scope>
    <source>
        <strain evidence="4">CGMCC 1.16026</strain>
    </source>
</reference>